<evidence type="ECO:0000313" key="4">
    <source>
        <dbReference type="Proteomes" id="UP001461960"/>
    </source>
</evidence>
<comment type="caution">
    <text evidence="3">The sequence shown here is derived from an EMBL/GenBank/DDBJ whole genome shotgun (WGS) entry which is preliminary data.</text>
</comment>
<sequence length="1373" mass="147598">MKKLNSLSVQPCTPQTLFKVTALTLALSTIGMATKSQAAVSYDARGVASYNSLGDLSIYQPPVGEIQPTVMLMLDKSGSMGNFTQGRQRIDSLWEDYGSADYQKKPYVVSERKEVVKTRKRCTGFYIGSYCIGREYLEEYIEIETVEEKYDYHTPNLIGNDSRPCYYSNDSKTTVQNDLDYRDYPDGFKENFVSKERDDDGESYDITYCIDTSVQDTRTAAEITAGDIPTNWRLDRMSALKAAVFKLLRNPRMDDNISAGAGSYGHGGRYGKIGVAAKPLDDDQKEDIREYVAELDPYGGTPTAKAYAEAGAYVLGSSTSNGGSSYSGFLNIDNDGVIRNSNNYIKPESSQCAGTGIYLLTDGEPNSGGSYTEYVMGQTLNDRSFSCDGSLSNTGAAGGNDARWDCTGDYAKALNNKGIKTAMVGFGNSFNAFNNPSNYQSIQTALSDGTPYEKKYYRCDLLTNKDAQNSCNLGMESEDIKTGFAGYAGVGGFGEGGFYYAKDSKDIVNSVLSFVTKLDNELASIPSGTITIPQDPLSAQNIQPYAYLPMLEPKVGSNLMVWPGNLKKYEVNQGTLYGKSARGTTADTRLYVNIDKDGNIDTTGKKFPADLNPNARDLWSTKNYQSIDTNGNTINVNDRITAGGFYARLKSPTAANNTTRAVYVESGTGLKKVAVTAGKLVGFDALDSSYGAAEKLYLLSFLGYDINIDTALINKINAAGNQQTELAKLITSPSGDVKVLGGVLHSQPSVVSYGGNINSPDKDTDGNGVIDADAGQISTDPSDRTDYVMFGSMEGALHLAKSETGEEGLAFVPKVLIKSQLKALKDAAVNIDAKIKTPVFGVDAPWTSTGEYKYSFAADGSGSVSASSIKVYGGLSKGGVGLYGLDISTITKPSKIFTIDNTTSGYSRMGMIMSKPVVGKVKIGAGSNAIKDVIIFAGGYDNCYEDPTFKLNSITSNIEGCSSIAQAKGNAIYIADADTGALIASISGATAGGKNVSVSSMKHSIVSEITTLDRDNDGLIDHLYFGDLGGQLYRVDLQNGQSLGSSTGLNTFVRRVTRVLNASGDSTSDLTSKLLVNKGLQYRFYAQPSVSFFQPDGANTQLIAVVNIASGDRSNPLSRHRNSLLESNRVFGIIDRDIVDQNLYGNNIALDADDLTLNDLASLPFDKITTPLDIISPIPKTKSGVITALQGGVLQGWSYPLTYFDGYSNIKHVKSMGDGLAMGGIYYMTAYSPEMQYDTTVNTCSAQVVGGSERQLYCLPWGVCEDDTSKNGTGGFVRAGKGIQELSLGAFSKDFTNVQVLIGNQTFSEQTVDKNRSGYGDRSFLDTTPNVLPHNVNGSSRPSDKDGMGSAGIFGNTSGYVLDTQRWYRKSSD</sequence>
<feature type="region of interest" description="Disordered" evidence="1">
    <location>
        <begin position="1325"/>
        <end position="1350"/>
    </location>
</feature>
<reference evidence="3 4" key="1">
    <citation type="submission" date="2024-05" db="EMBL/GenBank/DDBJ databases">
        <authorList>
            <person name="Kim H.-Y."/>
            <person name="Kim E."/>
            <person name="Cai Y."/>
            <person name="Yang S.-M."/>
            <person name="Lee W."/>
        </authorList>
    </citation>
    <scope>NUCLEOTIDE SEQUENCE [LARGE SCALE GENOMIC DNA]</scope>
    <source>
        <strain evidence="3 4">FBL11</strain>
    </source>
</reference>
<dbReference type="Proteomes" id="UP001461960">
    <property type="component" value="Unassembled WGS sequence"/>
</dbReference>
<evidence type="ECO:0000256" key="1">
    <source>
        <dbReference type="SAM" id="MobiDB-lite"/>
    </source>
</evidence>
<gene>
    <name evidence="3" type="ORF">AAIR29_10355</name>
</gene>
<feature type="signal peptide" evidence="2">
    <location>
        <begin position="1"/>
        <end position="38"/>
    </location>
</feature>
<organism evidence="3 4">
    <name type="scientific">Psychrobacter saeujeotis</name>
    <dbReference type="NCBI Taxonomy" id="3143436"/>
    <lineage>
        <taxon>Bacteria</taxon>
        <taxon>Pseudomonadati</taxon>
        <taxon>Pseudomonadota</taxon>
        <taxon>Gammaproteobacteria</taxon>
        <taxon>Moraxellales</taxon>
        <taxon>Moraxellaceae</taxon>
        <taxon>Psychrobacter</taxon>
    </lineage>
</organism>
<dbReference type="Gene3D" id="3.40.50.410">
    <property type="entry name" value="von Willebrand factor, type A domain"/>
    <property type="match status" value="1"/>
</dbReference>
<feature type="compositionally biased region" description="Polar residues" evidence="1">
    <location>
        <begin position="1325"/>
        <end position="1341"/>
    </location>
</feature>
<keyword evidence="4" id="KW-1185">Reference proteome</keyword>
<feature type="chain" id="PRO_5046160115" evidence="2">
    <location>
        <begin position="39"/>
        <end position="1373"/>
    </location>
</feature>
<proteinExistence type="predicted"/>
<dbReference type="SUPFAM" id="SSF53300">
    <property type="entry name" value="vWA-like"/>
    <property type="match status" value="1"/>
</dbReference>
<evidence type="ECO:0000256" key="2">
    <source>
        <dbReference type="SAM" id="SignalP"/>
    </source>
</evidence>
<dbReference type="EMBL" id="JBDGHN010000005">
    <property type="protein sequence ID" value="MEN2752031.1"/>
    <property type="molecule type" value="Genomic_DNA"/>
</dbReference>
<evidence type="ECO:0000313" key="3">
    <source>
        <dbReference type="EMBL" id="MEN2752031.1"/>
    </source>
</evidence>
<protein>
    <submittedName>
        <fullName evidence="3">PilC/PilY family type IV pilus protein</fullName>
    </submittedName>
</protein>
<keyword evidence="2" id="KW-0732">Signal</keyword>
<accession>A0ABU9X9D5</accession>
<dbReference type="RefSeq" id="WP_299218320.1">
    <property type="nucleotide sequence ID" value="NZ_JBDGHN010000005.1"/>
</dbReference>
<dbReference type="InterPro" id="IPR036465">
    <property type="entry name" value="vWFA_dom_sf"/>
</dbReference>
<name>A0ABU9X9D5_9GAMM</name>